<dbReference type="InterPro" id="IPR003776">
    <property type="entry name" value="YcaO-like_dom"/>
</dbReference>
<keyword evidence="3" id="KW-1185">Reference proteome</keyword>
<name>A0A0S2KIZ3_9BACT</name>
<dbReference type="Proteomes" id="UP000056252">
    <property type="component" value="Chromosome"/>
</dbReference>
<evidence type="ECO:0000313" key="2">
    <source>
        <dbReference type="EMBL" id="ALO48278.1"/>
    </source>
</evidence>
<dbReference type="Gene3D" id="3.30.160.660">
    <property type="match status" value="1"/>
</dbReference>
<protein>
    <recommendedName>
        <fullName evidence="1">YcaO domain-containing protein</fullName>
    </recommendedName>
</protein>
<evidence type="ECO:0000313" key="3">
    <source>
        <dbReference type="Proteomes" id="UP000056252"/>
    </source>
</evidence>
<dbReference type="Pfam" id="PF02624">
    <property type="entry name" value="YcaO"/>
    <property type="match status" value="1"/>
</dbReference>
<dbReference type="KEGG" id="peo:AS203_03600"/>
<organism evidence="2 3">
    <name type="scientific">Hoylesella enoeca</name>
    <dbReference type="NCBI Taxonomy" id="76123"/>
    <lineage>
        <taxon>Bacteria</taxon>
        <taxon>Pseudomonadati</taxon>
        <taxon>Bacteroidota</taxon>
        <taxon>Bacteroidia</taxon>
        <taxon>Bacteroidales</taxon>
        <taxon>Prevotellaceae</taxon>
        <taxon>Hoylesella</taxon>
    </lineage>
</organism>
<proteinExistence type="predicted"/>
<dbReference type="AlphaFoldDB" id="A0A0S2KIZ3"/>
<accession>A0A0S2KIZ3</accession>
<dbReference type="NCBIfam" id="TIGR03604">
    <property type="entry name" value="TOMM_cyclo_SagD"/>
    <property type="match status" value="1"/>
</dbReference>
<dbReference type="PROSITE" id="PS51664">
    <property type="entry name" value="YCAO"/>
    <property type="match status" value="1"/>
</dbReference>
<gene>
    <name evidence="2" type="ORF">AS203_03600</name>
</gene>
<dbReference type="RefSeq" id="WP_060544195.1">
    <property type="nucleotide sequence ID" value="NZ_CP013195.1"/>
</dbReference>
<dbReference type="STRING" id="76123.AS203_03600"/>
<dbReference type="PANTHER" id="PTHR37809:SF1">
    <property type="entry name" value="RIBOSOMAL PROTEIN S12 METHYLTHIOTRANSFERASE ACCESSORY FACTOR YCAO"/>
    <property type="match status" value="1"/>
</dbReference>
<evidence type="ECO:0000259" key="1">
    <source>
        <dbReference type="PROSITE" id="PS51664"/>
    </source>
</evidence>
<dbReference type="PANTHER" id="PTHR37809">
    <property type="entry name" value="RIBOSOMAL PROTEIN S12 METHYLTHIOTRANSFERASE ACCESSORY FACTOR YCAO"/>
    <property type="match status" value="1"/>
</dbReference>
<feature type="domain" description="YcaO" evidence="1">
    <location>
        <begin position="61"/>
        <end position="433"/>
    </location>
</feature>
<dbReference type="InterPro" id="IPR027624">
    <property type="entry name" value="TOMM_cyclo_SagD"/>
</dbReference>
<reference evidence="3" key="1">
    <citation type="submission" date="2015-11" db="EMBL/GenBank/DDBJ databases">
        <authorList>
            <person name="Holder M.E."/>
            <person name="Ajami N.J."/>
            <person name="Petrosino J.F."/>
        </authorList>
    </citation>
    <scope>NUCLEOTIDE SEQUENCE [LARGE SCALE GENOMIC DNA]</scope>
    <source>
        <strain evidence="3">F0113</strain>
    </source>
</reference>
<dbReference type="Gene3D" id="3.30.1330.230">
    <property type="match status" value="1"/>
</dbReference>
<dbReference type="EMBL" id="CP013195">
    <property type="protein sequence ID" value="ALO48278.1"/>
    <property type="molecule type" value="Genomic_DNA"/>
</dbReference>
<sequence>MGVINNMVFRSQKMISFQNGIMRSISKASRHNEDPMITSFGITACNTKLLGGARYGGRSSGCGVDMYDAYISTIGETIERYCPSLFRINQMKKASYNDLKVPAVEPSKFALFSREQIALFKERNELIQEFDANTEVYWDNCVDLTTGKTLYCPCTFIYLPWQNDPRPIFYGVSTGLAAHSNYIKSVLTSLYEVIERDSFVLTWFQKIVPPKIYISNDIGKYISKLFPVDYKWHLFDITYDLGVPSVFGICVGTADFGNFIAVGTATRSTKGEALKKVIQEIAQTIPYFRYTILNNRTISSDDFAELKDFERHSVFYLKHPEYRTVFAPWIEAQPSMNIDINETSSLHSEDKVLEIVNRLKKLDYNVLLKDLTTPDAFECGMYCTRVIVPQLLQMTGAYLYYPLGGDRLYEVPRKLGYESHNYENLNKYPHPFP</sequence>
<dbReference type="Gene3D" id="3.30.40.250">
    <property type="match status" value="1"/>
</dbReference>